<dbReference type="InterPro" id="IPR039261">
    <property type="entry name" value="FNR_nucleotide-bd"/>
</dbReference>
<reference evidence="8 9" key="1">
    <citation type="submission" date="2018-11" db="EMBL/GenBank/DDBJ databases">
        <title>Genomes From Bacteria Associated with the Canine Oral Cavity: a Test Case for Automated Genome-Based Taxonomic Assignment.</title>
        <authorList>
            <person name="Coil D.A."/>
            <person name="Jospin G."/>
            <person name="Darling A.E."/>
            <person name="Wallis C."/>
            <person name="Davis I.J."/>
            <person name="Harris S."/>
            <person name="Eisen J.A."/>
            <person name="Holcombe L.J."/>
            <person name="O'Flynn C."/>
        </authorList>
    </citation>
    <scope>NUCLEOTIDE SEQUENCE [LARGE SCALE GENOMIC DNA]</scope>
    <source>
        <strain evidence="8 9">OH2822_COT-296</strain>
    </source>
</reference>
<keyword evidence="5" id="KW-0520">NAD</keyword>
<dbReference type="InterPro" id="IPR002937">
    <property type="entry name" value="Amino_oxidase"/>
</dbReference>
<dbReference type="Gene3D" id="3.50.50.60">
    <property type="entry name" value="FAD/NAD(P)-binding domain"/>
    <property type="match status" value="2"/>
</dbReference>
<dbReference type="PANTHER" id="PTHR46091:SF3">
    <property type="entry name" value="AMINE OXIDASE DOMAIN-CONTAINING PROTEIN"/>
    <property type="match status" value="1"/>
</dbReference>
<keyword evidence="2" id="KW-0732">Signal</keyword>
<evidence type="ECO:0000313" key="9">
    <source>
        <dbReference type="Proteomes" id="UP000280935"/>
    </source>
</evidence>
<dbReference type="Gene3D" id="3.40.50.80">
    <property type="entry name" value="Nucleotide-binding domain of ferredoxin-NADP reductase (FNR) module"/>
    <property type="match status" value="1"/>
</dbReference>
<sequence>MTTTCPVPIYSSPCPFVGRVYVFDGIVIGSGIGGLTTAALLARFNGSRILVLERSLEPGGLTRPIRREGASWDVGVNHVGEMGPGTSMRGVSDVVTAGQLEWRQLPKDFQRLVYPGFQIEVSTDRDEYLHRLITAFPDEEPAIRRYFKDADRVARWARLSFAEFLVPERAKPFIRLLRRPRHRLAAMTVREYLDRNFQSLQLKEILANQWGDYGFPPASSAFRVHSLVVDHFFQGAWFPEGGSARVARTIEAVIEASGGAVRVGCEVARILLEDGRAVGVEVIDGRGPRPRVVEYRAPIIISAAGAATTYGQLLPRSGEVAAATAELRNRVGDTGPGHAAVVLLLRLRESPSSLGVTNQDIWVHADLDDADSETHTRRLFAGVPTRCQISFPGLKSGQSLSHTAHIIAFAPPEAFHRWERFDAGIGHEALKDRIGQGLLQLAETVVPGLTDLTEYSELSTPWASVDGAAKRRGAIHGPAVPSKEQRANLLGPITPIPGLFLSGEDAGCPGFGGALMGGVTAAAQIVGPRCWSEIQQLSRGRRPAPTPSTSSRGLPRDRYHARVLERFQLTDTAWLVSLEVDGAEPGFEPGQFVRVRVGEWDWRDHSIVAWAENRLDLLISTHGQGIGSTFFGNATPGTPTVVELPLGRFHLRDSQERRIFVAEDVGIAPFLPMFQSMGPALTSATLIHEARHPDDRLVTRLQRPVPAEVIESHGAAEVTPGRPHGALAEVRFDPASTEFYLSGGASFVARWRAALRSRGILDHVYHESF</sequence>
<dbReference type="SUPFAM" id="SSF63380">
    <property type="entry name" value="Riboflavin synthase domain-like"/>
    <property type="match status" value="1"/>
</dbReference>
<evidence type="ECO:0000256" key="6">
    <source>
        <dbReference type="SAM" id="MobiDB-lite"/>
    </source>
</evidence>
<proteinExistence type="predicted"/>
<dbReference type="PANTHER" id="PTHR46091">
    <property type="entry name" value="BLR7054 PROTEIN"/>
    <property type="match status" value="1"/>
</dbReference>
<feature type="domain" description="FAD-binding FR-type" evidence="7">
    <location>
        <begin position="556"/>
        <end position="652"/>
    </location>
</feature>
<dbReference type="InterPro" id="IPR017938">
    <property type="entry name" value="Riboflavin_synthase-like_b-brl"/>
</dbReference>
<name>A0A3P1WYA1_9ACTN</name>
<evidence type="ECO:0000259" key="7">
    <source>
        <dbReference type="PROSITE" id="PS51384"/>
    </source>
</evidence>
<dbReference type="PROSITE" id="PS51384">
    <property type="entry name" value="FAD_FR"/>
    <property type="match status" value="1"/>
</dbReference>
<dbReference type="GO" id="GO:0016491">
    <property type="term" value="F:oxidoreductase activity"/>
    <property type="evidence" value="ECO:0007669"/>
    <property type="project" value="InterPro"/>
</dbReference>
<evidence type="ECO:0000256" key="1">
    <source>
        <dbReference type="ARBA" id="ARBA00022630"/>
    </source>
</evidence>
<keyword evidence="3" id="KW-0274">FAD</keyword>
<keyword evidence="4" id="KW-0521">NADP</keyword>
<evidence type="ECO:0000256" key="2">
    <source>
        <dbReference type="ARBA" id="ARBA00022729"/>
    </source>
</evidence>
<dbReference type="EMBL" id="RQYT01000002">
    <property type="protein sequence ID" value="RRD51165.1"/>
    <property type="molecule type" value="Genomic_DNA"/>
</dbReference>
<evidence type="ECO:0000256" key="4">
    <source>
        <dbReference type="ARBA" id="ARBA00022857"/>
    </source>
</evidence>
<organism evidence="8 9">
    <name type="scientific">Arachnia propionica</name>
    <dbReference type="NCBI Taxonomy" id="1750"/>
    <lineage>
        <taxon>Bacteria</taxon>
        <taxon>Bacillati</taxon>
        <taxon>Actinomycetota</taxon>
        <taxon>Actinomycetes</taxon>
        <taxon>Propionibacteriales</taxon>
        <taxon>Propionibacteriaceae</taxon>
        <taxon>Arachnia</taxon>
    </lineage>
</organism>
<dbReference type="InterPro" id="IPR052206">
    <property type="entry name" value="Retinol_saturase"/>
</dbReference>
<dbReference type="AlphaFoldDB" id="A0A3P1WYA1"/>
<comment type="caution">
    <text evidence="8">The sequence shown here is derived from an EMBL/GenBank/DDBJ whole genome shotgun (WGS) entry which is preliminary data.</text>
</comment>
<evidence type="ECO:0000256" key="5">
    <source>
        <dbReference type="ARBA" id="ARBA00023027"/>
    </source>
</evidence>
<evidence type="ECO:0000256" key="3">
    <source>
        <dbReference type="ARBA" id="ARBA00022827"/>
    </source>
</evidence>
<dbReference type="InterPro" id="IPR036188">
    <property type="entry name" value="FAD/NAD-bd_sf"/>
</dbReference>
<dbReference type="OrthoDB" id="833207at2"/>
<keyword evidence="1" id="KW-0285">Flavoprotein</keyword>
<dbReference type="Pfam" id="PF01593">
    <property type="entry name" value="Amino_oxidase"/>
    <property type="match status" value="1"/>
</dbReference>
<evidence type="ECO:0000313" key="8">
    <source>
        <dbReference type="EMBL" id="RRD51165.1"/>
    </source>
</evidence>
<gene>
    <name evidence="8" type="ORF">EII35_01840</name>
</gene>
<dbReference type="InterPro" id="IPR017927">
    <property type="entry name" value="FAD-bd_FR_type"/>
</dbReference>
<dbReference type="SUPFAM" id="SSF51905">
    <property type="entry name" value="FAD/NAD(P)-binding domain"/>
    <property type="match status" value="1"/>
</dbReference>
<accession>A0A3P1WYA1</accession>
<dbReference type="Proteomes" id="UP000280935">
    <property type="component" value="Unassembled WGS sequence"/>
</dbReference>
<feature type="region of interest" description="Disordered" evidence="6">
    <location>
        <begin position="536"/>
        <end position="555"/>
    </location>
</feature>
<dbReference type="Gene3D" id="2.40.30.10">
    <property type="entry name" value="Translation factors"/>
    <property type="match status" value="1"/>
</dbReference>
<protein>
    <submittedName>
        <fullName evidence="8">FAD-dependent oxidoreductase</fullName>
    </submittedName>
</protein>
<dbReference type="SUPFAM" id="SSF52343">
    <property type="entry name" value="Ferredoxin reductase-like, C-terminal NADP-linked domain"/>
    <property type="match status" value="1"/>
</dbReference>